<proteinExistence type="predicted"/>
<keyword evidence="3" id="KW-1185">Reference proteome</keyword>
<keyword evidence="1" id="KW-1133">Transmembrane helix</keyword>
<feature type="transmembrane region" description="Helical" evidence="1">
    <location>
        <begin position="286"/>
        <end position="305"/>
    </location>
</feature>
<evidence type="ECO:0000256" key="1">
    <source>
        <dbReference type="SAM" id="Phobius"/>
    </source>
</evidence>
<dbReference type="RefSeq" id="WP_087106419.1">
    <property type="nucleotide sequence ID" value="NZ_CBCSCN010000004.1"/>
</dbReference>
<evidence type="ECO:0000313" key="2">
    <source>
        <dbReference type="EMBL" id="SMA34632.1"/>
    </source>
</evidence>
<name>A0A1X7AEI2_9GAMM</name>
<organism evidence="2 3">
    <name type="scientific">Parendozoicomonas haliclonae</name>
    <dbReference type="NCBI Taxonomy" id="1960125"/>
    <lineage>
        <taxon>Bacteria</taxon>
        <taxon>Pseudomonadati</taxon>
        <taxon>Pseudomonadota</taxon>
        <taxon>Gammaproteobacteria</taxon>
        <taxon>Oceanospirillales</taxon>
        <taxon>Endozoicomonadaceae</taxon>
        <taxon>Parendozoicomonas</taxon>
    </lineage>
</organism>
<gene>
    <name evidence="2" type="ORF">EHSB41UT_00427</name>
</gene>
<evidence type="ECO:0008006" key="4">
    <source>
        <dbReference type="Google" id="ProtNLM"/>
    </source>
</evidence>
<feature type="transmembrane region" description="Helical" evidence="1">
    <location>
        <begin position="247"/>
        <end position="266"/>
    </location>
</feature>
<sequence>MPPLYLYLPAFQSGSLPVIQWIRSLHALLLPFVLAYASNALAESVHRDSNTETLVIPLARLNEWEIKQAPGWYNIPVKELAISESRLDDLMQDPHKLTPVEHQSWIHRNLNDYKHWIPLATGIGFQWLQDYSGNLYSAPLVHSLITGFGSNWIYWQRDKPSWQRVVDGDGPDNLMEELLPYVTYGYSGYELYDSLTKGSAQYLLHGGTIFLILSTLKSLDKMHLATDALLMETSSIFLHMQAFDKRFLYGFALTFYLYRWGVFPKMLGEYVKAWYWDGVRYPNAEYLHPGIMLSTSVFNALNLYWGSLIARKLVRHLF</sequence>
<protein>
    <recommendedName>
        <fullName evidence="4">TLC domain-containing protein</fullName>
    </recommendedName>
</protein>
<keyword evidence="1" id="KW-0472">Membrane</keyword>
<reference evidence="2 3" key="1">
    <citation type="submission" date="2017-03" db="EMBL/GenBank/DDBJ databases">
        <authorList>
            <person name="Afonso C.L."/>
            <person name="Miller P.J."/>
            <person name="Scott M.A."/>
            <person name="Spackman E."/>
            <person name="Goraichik I."/>
            <person name="Dimitrov K.M."/>
            <person name="Suarez D.L."/>
            <person name="Swayne D.E."/>
        </authorList>
    </citation>
    <scope>NUCLEOTIDE SEQUENCE [LARGE SCALE GENOMIC DNA]</scope>
    <source>
        <strain evidence="2">SB41UT1</strain>
    </source>
</reference>
<keyword evidence="1" id="KW-0812">Transmembrane</keyword>
<feature type="transmembrane region" description="Helical" evidence="1">
    <location>
        <begin position="20"/>
        <end position="37"/>
    </location>
</feature>
<accession>A0A1X7AEI2</accession>
<dbReference type="AlphaFoldDB" id="A0A1X7AEI2"/>
<dbReference type="Proteomes" id="UP000196573">
    <property type="component" value="Unassembled WGS sequence"/>
</dbReference>
<evidence type="ECO:0000313" key="3">
    <source>
        <dbReference type="Proteomes" id="UP000196573"/>
    </source>
</evidence>
<dbReference type="EMBL" id="FWPT01000001">
    <property type="protein sequence ID" value="SMA34632.1"/>
    <property type="molecule type" value="Genomic_DNA"/>
</dbReference>